<protein>
    <submittedName>
        <fullName evidence="1">Uncharacterized protein</fullName>
    </submittedName>
</protein>
<dbReference type="Proteomes" id="UP000256805">
    <property type="component" value="Unassembled WGS sequence"/>
</dbReference>
<evidence type="ECO:0000313" key="2">
    <source>
        <dbReference type="Proteomes" id="UP000256805"/>
    </source>
</evidence>
<accession>A0A375J3G6</accession>
<dbReference type="EMBL" id="OVTA01000033">
    <property type="protein sequence ID" value="SPR99724.1"/>
    <property type="molecule type" value="Genomic_DNA"/>
</dbReference>
<organism evidence="1 2">
    <name type="scientific">Cupriavidus taiwanensis</name>
    <dbReference type="NCBI Taxonomy" id="164546"/>
    <lineage>
        <taxon>Bacteria</taxon>
        <taxon>Pseudomonadati</taxon>
        <taxon>Pseudomonadota</taxon>
        <taxon>Betaproteobacteria</taxon>
        <taxon>Burkholderiales</taxon>
        <taxon>Burkholderiaceae</taxon>
        <taxon>Cupriavidus</taxon>
    </lineage>
</organism>
<proteinExistence type="predicted"/>
<reference evidence="1 2" key="1">
    <citation type="submission" date="2018-01" db="EMBL/GenBank/DDBJ databases">
        <authorList>
            <person name="Gaut B.S."/>
            <person name="Morton B.R."/>
            <person name="Clegg M.T."/>
            <person name="Duvall M.R."/>
        </authorList>
    </citation>
    <scope>NUCLEOTIDE SEQUENCE [LARGE SCALE GENOMIC DNA]</scope>
    <source>
        <strain evidence="1">Cupriavidus taiwanensis cmp 52</strain>
    </source>
</reference>
<name>A0A375J3G6_9BURK</name>
<sequence>MLASAGVAVLMLGKAYGSAGHDPNLPWLP</sequence>
<dbReference type="AlphaFoldDB" id="A0A375J3G6"/>
<evidence type="ECO:0000313" key="1">
    <source>
        <dbReference type="EMBL" id="SPR99724.1"/>
    </source>
</evidence>
<gene>
    <name evidence="1" type="ORF">CBM2634_B100117</name>
</gene>